<dbReference type="RefSeq" id="WP_252855355.1">
    <property type="nucleotide sequence ID" value="NZ_JAMXLR010000091.1"/>
</dbReference>
<dbReference type="PANTHER" id="PTHR42658">
    <property type="entry name" value="HYDROLASE TATD"/>
    <property type="match status" value="1"/>
</dbReference>
<dbReference type="Gene3D" id="3.20.20.140">
    <property type="entry name" value="Metal-dependent hydrolases"/>
    <property type="match status" value="1"/>
</dbReference>
<sequence>MQYIDPHIHMVSRTTDDYETLAKMGCVAVSEPAFWAGYDRGSVEGFRDYFEQLTEFEPKRAGWYGIQHYTWLCINAKEAENVSLSREVIDMIPEFLDRPGVLGIGEIGLNKNTRNEATVFLEHLELAVRTQSQILIHTPHLEDKYQGTRMILDMLSGDSRIDRTRVLVDHVEEHTVRPVLEEGFWAGMTLYPVSKCTPDRAADMVEMYGPERLLVNSAGDWGPSKPTAVPDFIMAMRKRGHSEALIRQVVYENPLKFFSQSANFEFQVAK</sequence>
<dbReference type="InterPro" id="IPR032466">
    <property type="entry name" value="Metal_Hydrolase"/>
</dbReference>
<evidence type="ECO:0000313" key="2">
    <source>
        <dbReference type="EMBL" id="MCO6047242.1"/>
    </source>
</evidence>
<keyword evidence="3" id="KW-1185">Reference proteome</keyword>
<evidence type="ECO:0000313" key="3">
    <source>
        <dbReference type="Proteomes" id="UP001155241"/>
    </source>
</evidence>
<keyword evidence="1 2" id="KW-0378">Hydrolase</keyword>
<dbReference type="PANTHER" id="PTHR42658:SF1">
    <property type="entry name" value="HYDROLASE TATD"/>
    <property type="match status" value="1"/>
</dbReference>
<dbReference type="GO" id="GO:0016788">
    <property type="term" value="F:hydrolase activity, acting on ester bonds"/>
    <property type="evidence" value="ECO:0007669"/>
    <property type="project" value="UniProtKB-UniRule"/>
</dbReference>
<accession>A0A9X2FFT5</accession>
<organism evidence="2 3">
    <name type="scientific">Aeoliella straminimaris</name>
    <dbReference type="NCBI Taxonomy" id="2954799"/>
    <lineage>
        <taxon>Bacteria</taxon>
        <taxon>Pseudomonadati</taxon>
        <taxon>Planctomycetota</taxon>
        <taxon>Planctomycetia</taxon>
        <taxon>Pirellulales</taxon>
        <taxon>Lacipirellulaceae</taxon>
        <taxon>Aeoliella</taxon>
    </lineage>
</organism>
<dbReference type="InterPro" id="IPR012022">
    <property type="entry name" value="UCP005295"/>
</dbReference>
<proteinExistence type="inferred from homology"/>
<evidence type="ECO:0000256" key="1">
    <source>
        <dbReference type="PIRNR" id="PIRNR005295"/>
    </source>
</evidence>
<dbReference type="EMBL" id="JAMXLR010000091">
    <property type="protein sequence ID" value="MCO6047242.1"/>
    <property type="molecule type" value="Genomic_DNA"/>
</dbReference>
<keyword evidence="1" id="KW-0479">Metal-binding</keyword>
<comment type="similarity">
    <text evidence="1">Belongs to the metallo-dependent hydrolases superfamily.</text>
</comment>
<dbReference type="PIRSF" id="PIRSF005295">
    <property type="entry name" value="UCP005295_TatD"/>
    <property type="match status" value="1"/>
</dbReference>
<dbReference type="SUPFAM" id="SSF51556">
    <property type="entry name" value="Metallo-dependent hydrolases"/>
    <property type="match status" value="1"/>
</dbReference>
<dbReference type="AlphaFoldDB" id="A0A9X2FFT5"/>
<reference evidence="2" key="1">
    <citation type="submission" date="2022-06" db="EMBL/GenBank/DDBJ databases">
        <title>Aeoliella straminimaris, a novel planctomycete from sediments.</title>
        <authorList>
            <person name="Vitorino I.R."/>
            <person name="Lage O.M."/>
        </authorList>
    </citation>
    <scope>NUCLEOTIDE SEQUENCE</scope>
    <source>
        <strain evidence="2">ICT_H6.2</strain>
    </source>
</reference>
<comment type="caution">
    <text evidence="2">The sequence shown here is derived from an EMBL/GenBank/DDBJ whole genome shotgun (WGS) entry which is preliminary data.</text>
</comment>
<dbReference type="Proteomes" id="UP001155241">
    <property type="component" value="Unassembled WGS sequence"/>
</dbReference>
<protein>
    <submittedName>
        <fullName evidence="2">TatD family hydrolase</fullName>
    </submittedName>
</protein>
<name>A0A9X2FFT5_9BACT</name>
<gene>
    <name evidence="2" type="ORF">NG895_25360</name>
</gene>
<dbReference type="GO" id="GO:0046872">
    <property type="term" value="F:metal ion binding"/>
    <property type="evidence" value="ECO:0007669"/>
    <property type="project" value="UniProtKB-KW"/>
</dbReference>
<dbReference type="Pfam" id="PF01026">
    <property type="entry name" value="TatD_DNase"/>
    <property type="match status" value="1"/>
</dbReference>
<dbReference type="InterPro" id="IPR001130">
    <property type="entry name" value="TatD-like"/>
</dbReference>